<gene>
    <name evidence="2" type="ORF">K402DRAFT_396188</name>
</gene>
<dbReference type="EMBL" id="ML977171">
    <property type="protein sequence ID" value="KAF1983996.1"/>
    <property type="molecule type" value="Genomic_DNA"/>
</dbReference>
<feature type="region of interest" description="Disordered" evidence="1">
    <location>
        <begin position="498"/>
        <end position="524"/>
    </location>
</feature>
<dbReference type="Proteomes" id="UP000800041">
    <property type="component" value="Unassembled WGS sequence"/>
</dbReference>
<proteinExistence type="predicted"/>
<reference evidence="2" key="1">
    <citation type="journal article" date="2020" name="Stud. Mycol.">
        <title>101 Dothideomycetes genomes: a test case for predicting lifestyles and emergence of pathogens.</title>
        <authorList>
            <person name="Haridas S."/>
            <person name="Albert R."/>
            <person name="Binder M."/>
            <person name="Bloem J."/>
            <person name="Labutti K."/>
            <person name="Salamov A."/>
            <person name="Andreopoulos B."/>
            <person name="Baker S."/>
            <person name="Barry K."/>
            <person name="Bills G."/>
            <person name="Bluhm B."/>
            <person name="Cannon C."/>
            <person name="Castanera R."/>
            <person name="Culley D."/>
            <person name="Daum C."/>
            <person name="Ezra D."/>
            <person name="Gonzalez J."/>
            <person name="Henrissat B."/>
            <person name="Kuo A."/>
            <person name="Liang C."/>
            <person name="Lipzen A."/>
            <person name="Lutzoni F."/>
            <person name="Magnuson J."/>
            <person name="Mondo S."/>
            <person name="Nolan M."/>
            <person name="Ohm R."/>
            <person name="Pangilinan J."/>
            <person name="Park H.-J."/>
            <person name="Ramirez L."/>
            <person name="Alfaro M."/>
            <person name="Sun H."/>
            <person name="Tritt A."/>
            <person name="Yoshinaga Y."/>
            <person name="Zwiers L.-H."/>
            <person name="Turgeon B."/>
            <person name="Goodwin S."/>
            <person name="Spatafora J."/>
            <person name="Crous P."/>
            <person name="Grigoriev I."/>
        </authorList>
    </citation>
    <scope>NUCLEOTIDE SEQUENCE</scope>
    <source>
        <strain evidence="2">CBS 113979</strain>
    </source>
</reference>
<evidence type="ECO:0000256" key="1">
    <source>
        <dbReference type="SAM" id="MobiDB-lite"/>
    </source>
</evidence>
<accession>A0A6G1GSN3</accession>
<sequence length="539" mass="61727">MPRESEFKHERLTYTTSWGDLFRSGHLFKADLNPYLPEFFKNGKTKKGATKLKEKKSIDFWKAQCDFRGLPHTGGIQELQQRLRTGPNVMIPELAKKAESAAAEWKMERIRFDEEEAQRYDEEKRQQDIALGKAIEAATKDLEAKLIHNETDRLQQEIVYIKTQGWDGYPEAATALGLTCKRLYDPSGYSFSSSPWQIWLLIGPDEKAIDERIAYYEAKAQQNRDLEEAKEKADVQAKIQARIQAEHDELERRGLLPEKISDCNALWDVTGKWRISCPAVEDEYRDTDDRSTERLKMKIYRLDKQDSSQLYADFNMSLVAGWMRFERPTDALMPNAHYETSAGSKRKISLTAQDDESMDESDNDDSEASDFEEEETRSKFLLPPTASPSIQNPTWTYRWRGADNGGEGEINSYTDRNAFSITFHGVVGQPLSLSGTFSSDVMGDCEFTAVKIEKNDPLEKTTSIGRAWRDLDEFAASAAERNRWGGWYSDPDKIRREARREKREMGRTEEEEKRGKRVKMMPGVGSGFGNFAGVGRRLG</sequence>
<feature type="compositionally biased region" description="Acidic residues" evidence="1">
    <location>
        <begin position="353"/>
        <end position="375"/>
    </location>
</feature>
<organism evidence="2 3">
    <name type="scientific">Aulographum hederae CBS 113979</name>
    <dbReference type="NCBI Taxonomy" id="1176131"/>
    <lineage>
        <taxon>Eukaryota</taxon>
        <taxon>Fungi</taxon>
        <taxon>Dikarya</taxon>
        <taxon>Ascomycota</taxon>
        <taxon>Pezizomycotina</taxon>
        <taxon>Dothideomycetes</taxon>
        <taxon>Pleosporomycetidae</taxon>
        <taxon>Aulographales</taxon>
        <taxon>Aulographaceae</taxon>
    </lineage>
</organism>
<dbReference type="AlphaFoldDB" id="A0A6G1GSN3"/>
<evidence type="ECO:0000313" key="2">
    <source>
        <dbReference type="EMBL" id="KAF1983996.1"/>
    </source>
</evidence>
<keyword evidence="3" id="KW-1185">Reference proteome</keyword>
<dbReference type="OrthoDB" id="4630416at2759"/>
<protein>
    <submittedName>
        <fullName evidence="2">Uncharacterized protein</fullName>
    </submittedName>
</protein>
<name>A0A6G1GSN3_9PEZI</name>
<feature type="compositionally biased region" description="Basic and acidic residues" evidence="1">
    <location>
        <begin position="498"/>
        <end position="514"/>
    </location>
</feature>
<evidence type="ECO:0000313" key="3">
    <source>
        <dbReference type="Proteomes" id="UP000800041"/>
    </source>
</evidence>
<feature type="region of interest" description="Disordered" evidence="1">
    <location>
        <begin position="343"/>
        <end position="394"/>
    </location>
</feature>